<evidence type="ECO:0000256" key="4">
    <source>
        <dbReference type="ARBA" id="ARBA00022801"/>
    </source>
</evidence>
<keyword evidence="4" id="KW-0378">Hydrolase</keyword>
<keyword evidence="9" id="KW-1185">Reference proteome</keyword>
<dbReference type="EMBL" id="SSWX01000030">
    <property type="protein sequence ID" value="THJ30949.1"/>
    <property type="molecule type" value="Genomic_DNA"/>
</dbReference>
<name>A0A4S5BFZ4_9BURK</name>
<dbReference type="OrthoDB" id="9804926at2"/>
<gene>
    <name evidence="8" type="ORF">E8K88_16415</name>
</gene>
<dbReference type="InterPro" id="IPR054613">
    <property type="entry name" value="Peptidase_S78_dom"/>
</dbReference>
<feature type="region of interest" description="Disordered" evidence="5">
    <location>
        <begin position="273"/>
        <end position="292"/>
    </location>
</feature>
<dbReference type="NCBIfam" id="TIGR01554">
    <property type="entry name" value="major_cap_HK97"/>
    <property type="match status" value="1"/>
</dbReference>
<dbReference type="Pfam" id="PF04586">
    <property type="entry name" value="Peptidase_S78"/>
    <property type="match status" value="1"/>
</dbReference>
<evidence type="ECO:0000256" key="5">
    <source>
        <dbReference type="SAM" id="MobiDB-lite"/>
    </source>
</evidence>
<dbReference type="Proteomes" id="UP000306236">
    <property type="component" value="Unassembled WGS sequence"/>
</dbReference>
<dbReference type="SUPFAM" id="SSF56563">
    <property type="entry name" value="Major capsid protein gp5"/>
    <property type="match status" value="1"/>
</dbReference>
<feature type="domain" description="Prohead serine protease" evidence="6">
    <location>
        <begin position="49"/>
        <end position="155"/>
    </location>
</feature>
<comment type="caution">
    <text evidence="8">The sequence shown here is derived from an EMBL/GenBank/DDBJ whole genome shotgun (WGS) entry which is preliminary data.</text>
</comment>
<proteinExistence type="predicted"/>
<protein>
    <submittedName>
        <fullName evidence="8">Phage major capsid protein</fullName>
    </submittedName>
</protein>
<organism evidence="8 9">
    <name type="scientific">Lampropedia aestuarii</name>
    <dbReference type="NCBI Taxonomy" id="2562762"/>
    <lineage>
        <taxon>Bacteria</taxon>
        <taxon>Pseudomonadati</taxon>
        <taxon>Pseudomonadota</taxon>
        <taxon>Betaproteobacteria</taxon>
        <taxon>Burkholderiales</taxon>
        <taxon>Comamonadaceae</taxon>
        <taxon>Lampropedia</taxon>
    </lineage>
</organism>
<comment type="subcellular location">
    <subcellularLocation>
        <location evidence="1">Virion</location>
    </subcellularLocation>
</comment>
<dbReference type="Gene3D" id="3.30.2400.10">
    <property type="entry name" value="Major capsid protein gp5"/>
    <property type="match status" value="1"/>
</dbReference>
<dbReference type="Pfam" id="PF05065">
    <property type="entry name" value="Phage_capsid"/>
    <property type="match status" value="1"/>
</dbReference>
<dbReference type="GO" id="GO:0008233">
    <property type="term" value="F:peptidase activity"/>
    <property type="evidence" value="ECO:0007669"/>
    <property type="project" value="UniProtKB-KW"/>
</dbReference>
<evidence type="ECO:0000256" key="3">
    <source>
        <dbReference type="ARBA" id="ARBA00022670"/>
    </source>
</evidence>
<dbReference type="GO" id="GO:0006508">
    <property type="term" value="P:proteolysis"/>
    <property type="evidence" value="ECO:0007669"/>
    <property type="project" value="UniProtKB-KW"/>
</dbReference>
<accession>A0A4S5BFZ4</accession>
<dbReference type="RefSeq" id="WP_136407761.1">
    <property type="nucleotide sequence ID" value="NZ_SSWX01000030.1"/>
</dbReference>
<feature type="region of interest" description="Disordered" evidence="5">
    <location>
        <begin position="165"/>
        <end position="195"/>
    </location>
</feature>
<dbReference type="AlphaFoldDB" id="A0A4S5BFZ4"/>
<dbReference type="InterPro" id="IPR024455">
    <property type="entry name" value="Phage_capsid"/>
</dbReference>
<feature type="domain" description="Phage capsid-like C-terminal" evidence="7">
    <location>
        <begin position="403"/>
        <end position="657"/>
    </location>
</feature>
<evidence type="ECO:0000313" key="8">
    <source>
        <dbReference type="EMBL" id="THJ30949.1"/>
    </source>
</evidence>
<evidence type="ECO:0000259" key="7">
    <source>
        <dbReference type="Pfam" id="PF05065"/>
    </source>
</evidence>
<evidence type="ECO:0000259" key="6">
    <source>
        <dbReference type="Pfam" id="PF04586"/>
    </source>
</evidence>
<keyword evidence="3" id="KW-0645">Protease</keyword>
<evidence type="ECO:0000256" key="1">
    <source>
        <dbReference type="ARBA" id="ARBA00004328"/>
    </source>
</evidence>
<keyword evidence="2" id="KW-1188">Viral release from host cell</keyword>
<evidence type="ECO:0000313" key="9">
    <source>
        <dbReference type="Proteomes" id="UP000306236"/>
    </source>
</evidence>
<sequence>MTVKRVYSQIIVKSMSEDAREITGIASTIATDRDGDIVDPGGAEFKLPIPLLWQHDRHQPIGEVTAAKLTKAGIEIKAKLVAPTQDMPSQMVARLNEAWASIKSGLVRGLSIGFTPLEYSFLDGGGMHFVRWGWYELSAVTVPANQEASITSIKSLDSSSRAALGIKRDDDPHCGGSPDSPPGVTGKKQQPAPSGFFYAKTKGNQMNVQEQIKALEAKRKELADERVTIQTKAADEGRTKDASESERFGEITAEIKALDTELADLREMEKDLQATAKPVHGKSQEDATASRGGASVISVKHNHAEKGLAMAQLVRLKHQSGNNPFYAAQIAESQKGSLDPRVVEMVKAAVPAGNTGTPAWGGVLVAQGGVIGDFVEFLRPQTILGKFGQGGIPALRGVPFNVPLVGQATGGAGYWVGEGKAKPLTQFAYGSQILQPLKVANIAVITEELLKRASVAADTMIRDQLVAALRERLDTDFVNPAKAAVANISPASITNGVAATASSGNDADAVRTDVRAIMGKFLAASNVPSTGVWLMGSATALALSLMLNPLGQPEFPGITMTGGTFLGLPAIVSDYVPAGLVILANASDIYFADEGGFEVDLSREASLEMDNAPSHDSNTPTAATGLVSMFQTNSVAFRAERHLNWAKRRPGAVQVLTGVNWGVPAAGGGE</sequence>
<reference evidence="8 9" key="1">
    <citation type="submission" date="2019-04" db="EMBL/GenBank/DDBJ databases">
        <title>Lampropedia sp YIM MLB12 draf genome.</title>
        <authorList>
            <person name="Wang Y.-X."/>
        </authorList>
    </citation>
    <scope>NUCLEOTIDE SEQUENCE [LARGE SCALE GENOMIC DNA]</scope>
    <source>
        <strain evidence="8 9">YIM MLB12</strain>
    </source>
</reference>
<dbReference type="InterPro" id="IPR054612">
    <property type="entry name" value="Phage_capsid-like_C"/>
</dbReference>
<dbReference type="Gene3D" id="3.30.2320.10">
    <property type="entry name" value="hypothetical protein PF0899 domain"/>
    <property type="match status" value="1"/>
</dbReference>
<evidence type="ECO:0000256" key="2">
    <source>
        <dbReference type="ARBA" id="ARBA00022612"/>
    </source>
</evidence>